<organism evidence="2 3">
    <name type="scientific">Halteria grandinella</name>
    <dbReference type="NCBI Taxonomy" id="5974"/>
    <lineage>
        <taxon>Eukaryota</taxon>
        <taxon>Sar</taxon>
        <taxon>Alveolata</taxon>
        <taxon>Ciliophora</taxon>
        <taxon>Intramacronucleata</taxon>
        <taxon>Spirotrichea</taxon>
        <taxon>Stichotrichia</taxon>
        <taxon>Sporadotrichida</taxon>
        <taxon>Halteriidae</taxon>
        <taxon>Halteria</taxon>
    </lineage>
</organism>
<proteinExistence type="predicted"/>
<keyword evidence="3" id="KW-1185">Reference proteome</keyword>
<dbReference type="OrthoDB" id="297158at2759"/>
<gene>
    <name evidence="2" type="ORF">FGO68_gene11671</name>
</gene>
<evidence type="ECO:0000256" key="1">
    <source>
        <dbReference type="SAM" id="MobiDB-lite"/>
    </source>
</evidence>
<comment type="caution">
    <text evidence="2">The sequence shown here is derived from an EMBL/GenBank/DDBJ whole genome shotgun (WGS) entry which is preliminary data.</text>
</comment>
<dbReference type="Proteomes" id="UP000785679">
    <property type="component" value="Unassembled WGS sequence"/>
</dbReference>
<accession>A0A8J8NFA5</accession>
<protein>
    <submittedName>
        <fullName evidence="2">Uncharacterized protein</fullName>
    </submittedName>
</protein>
<dbReference type="AlphaFoldDB" id="A0A8J8NFA5"/>
<name>A0A8J8NFA5_HALGN</name>
<evidence type="ECO:0000313" key="2">
    <source>
        <dbReference type="EMBL" id="TNV73604.1"/>
    </source>
</evidence>
<reference evidence="2" key="1">
    <citation type="submission" date="2019-06" db="EMBL/GenBank/DDBJ databases">
        <authorList>
            <person name="Zheng W."/>
        </authorList>
    </citation>
    <scope>NUCLEOTIDE SEQUENCE</scope>
    <source>
        <strain evidence="2">QDHG01</strain>
    </source>
</reference>
<dbReference type="EMBL" id="RRYP01018532">
    <property type="protein sequence ID" value="TNV73604.1"/>
    <property type="molecule type" value="Genomic_DNA"/>
</dbReference>
<sequence>MNHNNINKKEMFLYLGKHQKFRTFFLCINNNFYMSIRQEQLFLIQARPDLSCDQLRSTLQNINSRLSNLQQCIPNPQHWRDKITKETAVPRLDLHKIQAQKENLMPQKKVTATFGEKHQESIEKCEEKKPQIRMVQQTPQRIRSCSMNGSQQVLRSQNNHQIQFKVTNASRLQNSIENQYYQSLHQSNEKTLNQSFTGSQQIYSTDQNMLVQPTLQQKPIIFDQNQQLGNTRNNSLLSTPVKQVAHVSQGQTPLRRGNSTTQQKERSES</sequence>
<evidence type="ECO:0000313" key="3">
    <source>
        <dbReference type="Proteomes" id="UP000785679"/>
    </source>
</evidence>
<feature type="region of interest" description="Disordered" evidence="1">
    <location>
        <begin position="243"/>
        <end position="269"/>
    </location>
</feature>
<feature type="compositionally biased region" description="Polar residues" evidence="1">
    <location>
        <begin position="243"/>
        <end position="262"/>
    </location>
</feature>